<feature type="transmembrane region" description="Helical" evidence="2">
    <location>
        <begin position="62"/>
        <end position="85"/>
    </location>
</feature>
<feature type="compositionally biased region" description="Polar residues" evidence="1">
    <location>
        <begin position="26"/>
        <end position="38"/>
    </location>
</feature>
<organism evidence="3 4">
    <name type="scientific">Steinernema glaseri</name>
    <dbReference type="NCBI Taxonomy" id="37863"/>
    <lineage>
        <taxon>Eukaryota</taxon>
        <taxon>Metazoa</taxon>
        <taxon>Ecdysozoa</taxon>
        <taxon>Nematoda</taxon>
        <taxon>Chromadorea</taxon>
        <taxon>Rhabditida</taxon>
        <taxon>Tylenchina</taxon>
        <taxon>Panagrolaimomorpha</taxon>
        <taxon>Strongyloidoidea</taxon>
        <taxon>Steinernematidae</taxon>
        <taxon>Steinernema</taxon>
    </lineage>
</organism>
<keyword evidence="3" id="KW-1185">Reference proteome</keyword>
<name>A0A1I7ZQX1_9BILA</name>
<keyword evidence="2" id="KW-0812">Transmembrane</keyword>
<evidence type="ECO:0000313" key="4">
    <source>
        <dbReference type="WBParaSite" id="L893_g2871.t1"/>
    </source>
</evidence>
<evidence type="ECO:0000256" key="2">
    <source>
        <dbReference type="SAM" id="Phobius"/>
    </source>
</evidence>
<accession>A0A1I7ZQX1</accession>
<dbReference type="Proteomes" id="UP000095287">
    <property type="component" value="Unplaced"/>
</dbReference>
<dbReference type="WBParaSite" id="L893_g2871.t1">
    <property type="protein sequence ID" value="L893_g2871.t1"/>
    <property type="gene ID" value="L893_g2871"/>
</dbReference>
<sequence length="94" mass="10520">MDSAPTEINISCTEDHVKIGQRNVEQMETSLRPSPTTDELSEEEPGRFPILCSSSQSKSRGVFALINHFLHFVGLNLNLICYLMIKVSLLQISI</sequence>
<keyword evidence="2" id="KW-0472">Membrane</keyword>
<evidence type="ECO:0000313" key="3">
    <source>
        <dbReference type="Proteomes" id="UP000095287"/>
    </source>
</evidence>
<proteinExistence type="predicted"/>
<dbReference type="AlphaFoldDB" id="A0A1I7ZQX1"/>
<protein>
    <submittedName>
        <fullName evidence="4">Uncharacterized protein</fullName>
    </submittedName>
</protein>
<keyword evidence="2" id="KW-1133">Transmembrane helix</keyword>
<evidence type="ECO:0000256" key="1">
    <source>
        <dbReference type="SAM" id="MobiDB-lite"/>
    </source>
</evidence>
<feature type="region of interest" description="Disordered" evidence="1">
    <location>
        <begin position="26"/>
        <end position="45"/>
    </location>
</feature>
<reference evidence="4" key="1">
    <citation type="submission" date="2016-11" db="UniProtKB">
        <authorList>
            <consortium name="WormBaseParasite"/>
        </authorList>
    </citation>
    <scope>IDENTIFICATION</scope>
</reference>